<dbReference type="AlphaFoldDB" id="A0A645AF99"/>
<accession>A0A645AF99</accession>
<reference evidence="1" key="1">
    <citation type="submission" date="2019-08" db="EMBL/GenBank/DDBJ databases">
        <authorList>
            <person name="Kucharzyk K."/>
            <person name="Murdoch R.W."/>
            <person name="Higgins S."/>
            <person name="Loffler F."/>
        </authorList>
    </citation>
    <scope>NUCLEOTIDE SEQUENCE</scope>
</reference>
<comment type="caution">
    <text evidence="1">The sequence shown here is derived from an EMBL/GenBank/DDBJ whole genome shotgun (WGS) entry which is preliminary data.</text>
</comment>
<gene>
    <name evidence="1" type="ORF">SDC9_95078</name>
</gene>
<organism evidence="1">
    <name type="scientific">bioreactor metagenome</name>
    <dbReference type="NCBI Taxonomy" id="1076179"/>
    <lineage>
        <taxon>unclassified sequences</taxon>
        <taxon>metagenomes</taxon>
        <taxon>ecological metagenomes</taxon>
    </lineage>
</organism>
<name>A0A645AF99_9ZZZZ</name>
<proteinExistence type="predicted"/>
<sequence length="156" mass="17378">MALGSTLCSLAIRAMNTTKRPKRSRSEKWVSVTIPLNKGICRNPFWIVTLESKGFSKDWPESAEPASPVYTNSLSTAMPALVPPTVTRFSCNRNLRAPATLVPPHSRRYEDWSPPAMNKASALRMILSTLSLSALSLESITKVRTEFTETPKDEKR</sequence>
<dbReference type="EMBL" id="VSSQ01012062">
    <property type="protein sequence ID" value="MPM48354.1"/>
    <property type="molecule type" value="Genomic_DNA"/>
</dbReference>
<evidence type="ECO:0000313" key="1">
    <source>
        <dbReference type="EMBL" id="MPM48354.1"/>
    </source>
</evidence>
<protein>
    <submittedName>
        <fullName evidence="1">Uncharacterized protein</fullName>
    </submittedName>
</protein>